<proteinExistence type="predicted"/>
<dbReference type="OMA" id="SSKHICP"/>
<dbReference type="PANTHER" id="PTHR37984:SF7">
    <property type="entry name" value="INTEGRASE CATALYTIC DOMAIN-CONTAINING PROTEIN"/>
    <property type="match status" value="1"/>
</dbReference>
<gene>
    <name evidence="1" type="ORF">X975_01133</name>
</gene>
<organism evidence="1 2">
    <name type="scientific">Stegodyphus mimosarum</name>
    <name type="common">African social velvet spider</name>
    <dbReference type="NCBI Taxonomy" id="407821"/>
    <lineage>
        <taxon>Eukaryota</taxon>
        <taxon>Metazoa</taxon>
        <taxon>Ecdysozoa</taxon>
        <taxon>Arthropoda</taxon>
        <taxon>Chelicerata</taxon>
        <taxon>Arachnida</taxon>
        <taxon>Araneae</taxon>
        <taxon>Araneomorphae</taxon>
        <taxon>Entelegynae</taxon>
        <taxon>Eresoidea</taxon>
        <taxon>Eresidae</taxon>
        <taxon>Stegodyphus</taxon>
    </lineage>
</organism>
<dbReference type="AlphaFoldDB" id="A0A087TJ01"/>
<evidence type="ECO:0000313" key="2">
    <source>
        <dbReference type="Proteomes" id="UP000054359"/>
    </source>
</evidence>
<dbReference type="EMBL" id="KK115419">
    <property type="protein sequence ID" value="KFM65090.1"/>
    <property type="molecule type" value="Genomic_DNA"/>
</dbReference>
<evidence type="ECO:0000313" key="1">
    <source>
        <dbReference type="EMBL" id="KFM65090.1"/>
    </source>
</evidence>
<accession>A0A087TJ01</accession>
<dbReference type="OrthoDB" id="7698356at2759"/>
<reference evidence="1 2" key="1">
    <citation type="submission" date="2013-11" db="EMBL/GenBank/DDBJ databases">
        <title>Genome sequencing of Stegodyphus mimosarum.</title>
        <authorList>
            <person name="Bechsgaard J."/>
        </authorList>
    </citation>
    <scope>NUCLEOTIDE SEQUENCE [LARGE SCALE GENOMIC DNA]</scope>
</reference>
<dbReference type="PANTHER" id="PTHR37984">
    <property type="entry name" value="PROTEIN CBG26694"/>
    <property type="match status" value="1"/>
</dbReference>
<sequence length="240" mass="26717">MFLSMITQMYIVNLIVNSINVQRTKSVCSTSSTKEWSKTIIVEGTTVTFKLDIGSEVNVVPLKIYKILSAKNSNLILNKYNVVLEAFGGSKVKPDGLLMLQCSSDGEDHTLEFLIVSSKHICPLLGIHACVKLNLIQFINKVGISNKGKLDQYTIVLPPSKDQFIINNSEVFEGVRKFNGLCKIIVDDQIAPVVRPPCRVPLSLKPKLELKLNELERQGIIAKVDQPLNWVSILLIIEKA</sequence>
<keyword evidence="2" id="KW-1185">Reference proteome</keyword>
<protein>
    <submittedName>
        <fullName evidence="1">Uncharacterized protein</fullName>
    </submittedName>
</protein>
<dbReference type="Proteomes" id="UP000054359">
    <property type="component" value="Unassembled WGS sequence"/>
</dbReference>
<name>A0A087TJ01_STEMI</name>
<feature type="non-terminal residue" evidence="1">
    <location>
        <position position="240"/>
    </location>
</feature>
<dbReference type="InterPro" id="IPR050951">
    <property type="entry name" value="Retrovirus_Pol_polyprotein"/>
</dbReference>